<reference evidence="4" key="3">
    <citation type="journal article" date="2020" name="Curr. Biol.">
        <title>Chromatin organization in early land plants reveals an ancestral association between H3K27me3, transposons, and constitutive heterochromatin.</title>
        <authorList>
            <person name="Montgomery S.A."/>
            <person name="Tanizawa Y."/>
            <person name="Galik B."/>
            <person name="Wang N."/>
            <person name="Ito T."/>
            <person name="Mochizuki T."/>
            <person name="Akimcheva S."/>
            <person name="Bowman J.L."/>
            <person name="Cognat V."/>
            <person name="Marechal-Drouard L."/>
            <person name="Ekker H."/>
            <person name="Hong S.F."/>
            <person name="Kohchi T."/>
            <person name="Lin S.S."/>
            <person name="Liu L.D."/>
            <person name="Nakamura Y."/>
            <person name="Valeeva L.R."/>
            <person name="Shakirov E.V."/>
            <person name="Shippen D.E."/>
            <person name="Wei W.L."/>
            <person name="Yagura M."/>
            <person name="Yamaoka S."/>
            <person name="Yamato K.T."/>
            <person name="Liu C."/>
            <person name="Berger F."/>
        </authorList>
    </citation>
    <scope>NUCLEOTIDE SEQUENCE [LARGE SCALE GENOMIC DNA]</scope>
    <source>
        <strain evidence="4">Tak-1</strain>
    </source>
</reference>
<gene>
    <name evidence="2" type="ORF">AXG93_1544s1140</name>
    <name evidence="1" type="ORF">Mp_4g07290</name>
</gene>
<evidence type="ECO:0000313" key="3">
    <source>
        <dbReference type="Proteomes" id="UP000077202"/>
    </source>
</evidence>
<sequence>MAEALMTVRSSPHSAGLVNSRPAMAAVCRLSNLAILVEPAGSRDFPTLTNGTSEGVCRRGVRSRVEPSMRSMICEAHARSGGLGSGCISGCCSLPSSSATFQALHERTGGRGNNYLGVLRKEKSPMLKVNSVRCGGASPSDVGGERRLSRGGRRFRLQSKKDVGTSIRNEDDEMDFAGFARGRPRARAGRKKSGKVKAFWKWGDNDMGAELSEAEEVEAELMGPLNSIGDFTRFMDNGDNGAELQTAIVTYRKPFPWNLISNTQVDLVAAVHIADEKFFRNLQEELASYDRVLYEMVADKNPKLTNRNAKYRWRPSKRRGRSGFSIIGTIQKLMARVLTLDFQLECMDYRRDNWFHADLDYETFQKLQNERGETFFSFARDLTEISTKTVMRSLSVSSELEPWRSKLLWVARVFPMPLLGLVVIESVCAPSDAPLNKSPEMKALLELDLASALKVYLAKQITTDLTSDASSLVENSVIIGERNRVAMEELQEAMREGCKKIAIFYGSGHLPDMHTRLTRDFGLEARDIQWRTAWSIQSRKTIREGALTNFLGYLARVSGWPLNRYQTLALLFLSGVLAVDLWFWELFLGAINDYAQQTVVLVVNLLERGWDL</sequence>
<dbReference type="PANTHER" id="PTHR35757:SF1">
    <property type="entry name" value="THERMOSOME SUBUNIT GAMMA"/>
    <property type="match status" value="1"/>
</dbReference>
<dbReference type="PANTHER" id="PTHR35757">
    <property type="entry name" value="THERMOSOME SUBUNIT GAMMA"/>
    <property type="match status" value="1"/>
</dbReference>
<dbReference type="AlphaFoldDB" id="A0A176VQ96"/>
<evidence type="ECO:0000313" key="4">
    <source>
        <dbReference type="Proteomes" id="UP001162541"/>
    </source>
</evidence>
<dbReference type="Proteomes" id="UP001162541">
    <property type="component" value="Chromosome 4"/>
</dbReference>
<protein>
    <submittedName>
        <fullName evidence="2">Uncharacterized protein</fullName>
    </submittedName>
</protein>
<keyword evidence="3" id="KW-1185">Reference proteome</keyword>
<dbReference type="EMBL" id="LVLJ01002948">
    <property type="protein sequence ID" value="OAE23078.1"/>
    <property type="molecule type" value="Genomic_DNA"/>
</dbReference>
<organism evidence="2 3">
    <name type="scientific">Marchantia polymorpha subsp. ruderalis</name>
    <dbReference type="NCBI Taxonomy" id="1480154"/>
    <lineage>
        <taxon>Eukaryota</taxon>
        <taxon>Viridiplantae</taxon>
        <taxon>Streptophyta</taxon>
        <taxon>Embryophyta</taxon>
        <taxon>Marchantiophyta</taxon>
        <taxon>Marchantiopsida</taxon>
        <taxon>Marchantiidae</taxon>
        <taxon>Marchantiales</taxon>
        <taxon>Marchantiaceae</taxon>
        <taxon>Marchantia</taxon>
    </lineage>
</organism>
<evidence type="ECO:0000313" key="1">
    <source>
        <dbReference type="EMBL" id="BBN07918.1"/>
    </source>
</evidence>
<dbReference type="EMBL" id="AP019869">
    <property type="protein sequence ID" value="BBN07918.1"/>
    <property type="molecule type" value="Genomic_DNA"/>
</dbReference>
<evidence type="ECO:0000313" key="2">
    <source>
        <dbReference type="EMBL" id="OAE23078.1"/>
    </source>
</evidence>
<accession>A0A176VQ96</accession>
<reference evidence="2 3" key="1">
    <citation type="submission" date="2016-03" db="EMBL/GenBank/DDBJ databases">
        <title>Mechanisms controlling the formation of the plant cell surface in tip-growing cells are functionally conserved among land plants.</title>
        <authorList>
            <person name="Honkanen S."/>
            <person name="Jones V.A."/>
            <person name="Morieri G."/>
            <person name="Champion C."/>
            <person name="Hetherington A.J."/>
            <person name="Kelly S."/>
            <person name="Saint-Marcoux D."/>
            <person name="Proust H."/>
            <person name="Prescott H."/>
            <person name="Dolan L."/>
        </authorList>
    </citation>
    <scope>NUCLEOTIDE SEQUENCE [LARGE SCALE GENOMIC DNA]</scope>
    <source>
        <strain evidence="3">cv. Tak-1 and cv. Tak-2</strain>
        <tissue evidence="2">Whole gametophyte</tissue>
    </source>
</reference>
<name>A0A176VQ96_MARPO</name>
<reference evidence="1" key="2">
    <citation type="journal article" date="2019" name="Curr. Biol.">
        <title>Chromatin organization in early land plants reveals an ancestral association between H3K27me3, transposons, and constitutive heterochromatin.</title>
        <authorList>
            <person name="Montgomery S.A."/>
            <person name="Tanizawa Y."/>
            <person name="Galik B."/>
            <person name="Wang N."/>
            <person name="Ito T."/>
            <person name="Mochizuki T."/>
            <person name="Akimcheva S."/>
            <person name="Bowman J."/>
            <person name="Cognat V."/>
            <person name="Drouard L."/>
            <person name="Ekker H."/>
            <person name="Houng S."/>
            <person name="Kohchi T."/>
            <person name="Lin S."/>
            <person name="Liu L.D."/>
            <person name="Nakamura Y."/>
            <person name="Valeeva L.R."/>
            <person name="Shakirov E.V."/>
            <person name="Shippen D.E."/>
            <person name="Wei W."/>
            <person name="Yagura M."/>
            <person name="Yamaoka S."/>
            <person name="Yamato K.T."/>
            <person name="Liu C."/>
            <person name="Berger F."/>
        </authorList>
    </citation>
    <scope>NUCLEOTIDE SEQUENCE [LARGE SCALE GENOMIC DNA]</scope>
    <source>
        <strain evidence="1">Tak-1</strain>
    </source>
</reference>
<proteinExistence type="predicted"/>
<dbReference type="Proteomes" id="UP000077202">
    <property type="component" value="Unassembled WGS sequence"/>
</dbReference>